<dbReference type="Proteomes" id="UP000076858">
    <property type="component" value="Unassembled WGS sequence"/>
</dbReference>
<proteinExistence type="predicted"/>
<dbReference type="EMBL" id="LRGB01001581">
    <property type="protein sequence ID" value="KZS11370.1"/>
    <property type="molecule type" value="Genomic_DNA"/>
</dbReference>
<dbReference type="PANTHER" id="PTHR46165">
    <property type="entry name" value="SET AND MYND DOMAIN-CONTAINING PROTEIN 4"/>
    <property type="match status" value="1"/>
</dbReference>
<dbReference type="InterPro" id="IPR046341">
    <property type="entry name" value="SET_dom_sf"/>
</dbReference>
<evidence type="ECO:0000256" key="3">
    <source>
        <dbReference type="ARBA" id="ARBA00022691"/>
    </source>
</evidence>
<dbReference type="GO" id="GO:0042826">
    <property type="term" value="F:histone deacetylase binding"/>
    <property type="evidence" value="ECO:0007669"/>
    <property type="project" value="TreeGrafter"/>
</dbReference>
<keyword evidence="3" id="KW-0949">S-adenosyl-L-methionine</keyword>
<dbReference type="GO" id="GO:0008170">
    <property type="term" value="F:N-methyltransferase activity"/>
    <property type="evidence" value="ECO:0007669"/>
    <property type="project" value="UniProtKB-ARBA"/>
</dbReference>
<dbReference type="STRING" id="35525.A0A164UHR4"/>
<organism evidence="5 6">
    <name type="scientific">Daphnia magna</name>
    <dbReference type="NCBI Taxonomy" id="35525"/>
    <lineage>
        <taxon>Eukaryota</taxon>
        <taxon>Metazoa</taxon>
        <taxon>Ecdysozoa</taxon>
        <taxon>Arthropoda</taxon>
        <taxon>Crustacea</taxon>
        <taxon>Branchiopoda</taxon>
        <taxon>Diplostraca</taxon>
        <taxon>Cladocera</taxon>
        <taxon>Anomopoda</taxon>
        <taxon>Daphniidae</taxon>
        <taxon>Daphnia</taxon>
    </lineage>
</organism>
<gene>
    <name evidence="5" type="ORF">APZ42_024167</name>
</gene>
<dbReference type="GO" id="GO:0005737">
    <property type="term" value="C:cytoplasm"/>
    <property type="evidence" value="ECO:0007669"/>
    <property type="project" value="TreeGrafter"/>
</dbReference>
<reference evidence="5 6" key="1">
    <citation type="submission" date="2016-03" db="EMBL/GenBank/DDBJ databases">
        <title>EvidentialGene: Evidence-directed Construction of Genes on Genomes.</title>
        <authorList>
            <person name="Gilbert D.G."/>
            <person name="Choi J.-H."/>
            <person name="Mockaitis K."/>
            <person name="Colbourne J."/>
            <person name="Pfrender M."/>
        </authorList>
    </citation>
    <scope>NUCLEOTIDE SEQUENCE [LARGE SCALE GENOMIC DNA]</scope>
    <source>
        <strain evidence="5 6">Xinb3</strain>
        <tissue evidence="5">Complete organism</tissue>
    </source>
</reference>
<dbReference type="GO" id="GO:0008757">
    <property type="term" value="F:S-adenosylmethionine-dependent methyltransferase activity"/>
    <property type="evidence" value="ECO:0007669"/>
    <property type="project" value="UniProtKB-ARBA"/>
</dbReference>
<feature type="domain" description="SET" evidence="4">
    <location>
        <begin position="18"/>
        <end position="56"/>
    </location>
</feature>
<protein>
    <submittedName>
        <fullName evidence="5">SET and MYND domain-containing protein 4</fullName>
    </submittedName>
</protein>
<dbReference type="SUPFAM" id="SSF82199">
    <property type="entry name" value="SET domain"/>
    <property type="match status" value="1"/>
</dbReference>
<keyword evidence="2" id="KW-0808">Transferase</keyword>
<comment type="caution">
    <text evidence="5">The sequence shown here is derived from an EMBL/GenBank/DDBJ whole genome shotgun (WGS) entry which is preliminary data.</text>
</comment>
<evidence type="ECO:0000313" key="6">
    <source>
        <dbReference type="Proteomes" id="UP000076858"/>
    </source>
</evidence>
<dbReference type="Pfam" id="PF00856">
    <property type="entry name" value="SET"/>
    <property type="match status" value="1"/>
</dbReference>
<dbReference type="Gene3D" id="2.170.270.10">
    <property type="entry name" value="SET domain"/>
    <property type="match status" value="1"/>
</dbReference>
<evidence type="ECO:0000256" key="2">
    <source>
        <dbReference type="ARBA" id="ARBA00022679"/>
    </source>
</evidence>
<name>A0A164UHR4_9CRUS</name>
<evidence type="ECO:0000313" key="5">
    <source>
        <dbReference type="EMBL" id="KZS11370.1"/>
    </source>
</evidence>
<dbReference type="GO" id="GO:0032259">
    <property type="term" value="P:methylation"/>
    <property type="evidence" value="ECO:0007669"/>
    <property type="project" value="UniProtKB-KW"/>
</dbReference>
<dbReference type="InterPro" id="IPR001214">
    <property type="entry name" value="SET_dom"/>
</dbReference>
<dbReference type="InterPro" id="IPR052097">
    <property type="entry name" value="SET-MYND_domain_protein"/>
</dbReference>
<evidence type="ECO:0000256" key="1">
    <source>
        <dbReference type="ARBA" id="ARBA00022603"/>
    </source>
</evidence>
<sequence length="59" mass="6715">MRTAEDERIAFAIYPSAYLINCSCDQTVDNSFQGNKLIVRAICDILQGNQVFNCYGPHW</sequence>
<dbReference type="AlphaFoldDB" id="A0A164UHR4"/>
<dbReference type="PANTHER" id="PTHR46165:SF2">
    <property type="entry name" value="SET AND MYND DOMAIN-CONTAINING PROTEIN 4"/>
    <property type="match status" value="1"/>
</dbReference>
<accession>A0A164UHR4</accession>
<keyword evidence="1" id="KW-0489">Methyltransferase</keyword>
<dbReference type="GO" id="GO:0008276">
    <property type="term" value="F:protein methyltransferase activity"/>
    <property type="evidence" value="ECO:0007669"/>
    <property type="project" value="UniProtKB-ARBA"/>
</dbReference>
<dbReference type="GO" id="GO:0005634">
    <property type="term" value="C:nucleus"/>
    <property type="evidence" value="ECO:0007669"/>
    <property type="project" value="TreeGrafter"/>
</dbReference>
<keyword evidence="6" id="KW-1185">Reference proteome</keyword>
<evidence type="ECO:0000259" key="4">
    <source>
        <dbReference type="Pfam" id="PF00856"/>
    </source>
</evidence>